<keyword evidence="2" id="KW-1185">Reference proteome</keyword>
<comment type="caution">
    <text evidence="1">The sequence shown here is derived from an EMBL/GenBank/DDBJ whole genome shotgun (WGS) entry which is preliminary data.</text>
</comment>
<sequence length="259" mass="28824">MPPDWPSSLFAESPWFAALRPTLDRLGWSRFPAAADWAAASAGHCTVSAQPLCFAPAPDDGLAYEERIWRTGRVATRPDNWHDAFNALAWLAFPRSKAALNALHWRHLAHDPPGRRSRARDAATLFDESGVAVVASDPTLLAALRDHQWATLFQRRRADWGRQIEVWVLGHALSEKALAPFRGIVGKCALLEVSPTHFGRPTVERLDWVDQALAARCDDDSLTQPGALPPLPLLGIPGWWPQQDADFYADTGQFRPKRM</sequence>
<dbReference type="InterPro" id="IPR021390">
    <property type="entry name" value="DUF3025"/>
</dbReference>
<protein>
    <submittedName>
        <fullName evidence="1">DUF3025 domain-containing protein</fullName>
    </submittedName>
</protein>
<organism evidence="1 2">
    <name type="scientific">Chitinimonas lacunae</name>
    <dbReference type="NCBI Taxonomy" id="1963018"/>
    <lineage>
        <taxon>Bacteria</taxon>
        <taxon>Pseudomonadati</taxon>
        <taxon>Pseudomonadota</taxon>
        <taxon>Betaproteobacteria</taxon>
        <taxon>Neisseriales</taxon>
        <taxon>Chitinibacteraceae</taxon>
        <taxon>Chitinimonas</taxon>
    </lineage>
</organism>
<name>A0ABV8MV48_9NEIS</name>
<dbReference type="EMBL" id="JBHSBU010000001">
    <property type="protein sequence ID" value="MFC4161249.1"/>
    <property type="molecule type" value="Genomic_DNA"/>
</dbReference>
<gene>
    <name evidence="1" type="ORF">ACFOW7_18075</name>
</gene>
<accession>A0ABV8MV48</accession>
<dbReference type="Proteomes" id="UP001595791">
    <property type="component" value="Unassembled WGS sequence"/>
</dbReference>
<dbReference type="RefSeq" id="WP_378166975.1">
    <property type="nucleotide sequence ID" value="NZ_JBHSBU010000001.1"/>
</dbReference>
<reference evidence="2" key="1">
    <citation type="journal article" date="2019" name="Int. J. Syst. Evol. Microbiol.">
        <title>The Global Catalogue of Microorganisms (GCM) 10K type strain sequencing project: providing services to taxonomists for standard genome sequencing and annotation.</title>
        <authorList>
            <consortium name="The Broad Institute Genomics Platform"/>
            <consortium name="The Broad Institute Genome Sequencing Center for Infectious Disease"/>
            <person name="Wu L."/>
            <person name="Ma J."/>
        </authorList>
    </citation>
    <scope>NUCLEOTIDE SEQUENCE [LARGE SCALE GENOMIC DNA]</scope>
    <source>
        <strain evidence="2">LMG 29894</strain>
    </source>
</reference>
<evidence type="ECO:0000313" key="1">
    <source>
        <dbReference type="EMBL" id="MFC4161249.1"/>
    </source>
</evidence>
<evidence type="ECO:0000313" key="2">
    <source>
        <dbReference type="Proteomes" id="UP001595791"/>
    </source>
</evidence>
<dbReference type="Pfam" id="PF11227">
    <property type="entry name" value="DUF3025"/>
    <property type="match status" value="1"/>
</dbReference>
<proteinExistence type="predicted"/>